<comment type="subcellular location">
    <subcellularLocation>
        <location evidence="1">Membrane</location>
        <topology evidence="1">Single-pass type II membrane protein</topology>
    </subcellularLocation>
</comment>
<keyword evidence="9" id="KW-1185">Reference proteome</keyword>
<keyword evidence="5 7" id="KW-1133">Transmembrane helix</keyword>
<dbReference type="Pfam" id="PF00287">
    <property type="entry name" value="Na_K-ATPase"/>
    <property type="match status" value="1"/>
</dbReference>
<reference evidence="8" key="1">
    <citation type="journal article" date="2023" name="G3 (Bethesda)">
        <title>A reference genome for the long-term kleptoplast-retaining sea slug Elysia crispata morphotype clarki.</title>
        <authorList>
            <person name="Eastman K.E."/>
            <person name="Pendleton A.L."/>
            <person name="Shaikh M.A."/>
            <person name="Suttiyut T."/>
            <person name="Ogas R."/>
            <person name="Tomko P."/>
            <person name="Gavelis G."/>
            <person name="Widhalm J.R."/>
            <person name="Wisecaver J.H."/>
        </authorList>
    </citation>
    <scope>NUCLEOTIDE SEQUENCE</scope>
    <source>
        <strain evidence="8">ECLA1</strain>
    </source>
</reference>
<protein>
    <submittedName>
        <fullName evidence="8">Uncharacterized protein</fullName>
    </submittedName>
</protein>
<sequence>MIAAHNTSGVFSRVVYISDVENLDSITSPLAWRLLQCVCSWRAASRGHATGSCKPREHLRVSSRSELLLSKTVLEVAQGEMKVVTGKTHSLFWGLWMVLCRKHTGNGAAVSLHGSRIILQLKALLSQKISKMTSNPYDPVTTVDTTQLADDDWNLTLPPIRYNRYTGTSRLKSVCFKIKQHPKCLVISLLTIGLILLLTIIISVASSGRGKSSSDSDKFRQPTGNEAKWAKTTKGLEFYPVPEDGTIVVSFDPDKFYHTEDQPIEKQLNEKIKSYRTTSQLNDSYTDCNATYHPTDKVCRISSSYFGDSCSSHNHYGYYSAQPCILMQLVIPDDLKIAPILKDSPLWNFKEASSDTKVPYDPNNVPITCKGSTSLDNTLLVHHLPFKHSFKYFPKEGFPTYVYRPRQASLPHLRPAVMVQVVSLLDSKLTHITCTVWGQLYEFTDKLRSHDLLKISFAVYIDR</sequence>
<comment type="caution">
    <text evidence="8">The sequence shown here is derived from an EMBL/GenBank/DDBJ whole genome shotgun (WGS) entry which is preliminary data.</text>
</comment>
<evidence type="ECO:0000313" key="9">
    <source>
        <dbReference type="Proteomes" id="UP001283361"/>
    </source>
</evidence>
<feature type="transmembrane region" description="Helical" evidence="7">
    <location>
        <begin position="185"/>
        <end position="205"/>
    </location>
</feature>
<dbReference type="GO" id="GO:0006883">
    <property type="term" value="P:intracellular sodium ion homeostasis"/>
    <property type="evidence" value="ECO:0007669"/>
    <property type="project" value="TreeGrafter"/>
</dbReference>
<keyword evidence="6 7" id="KW-0472">Membrane</keyword>
<name>A0AAE1E8E1_9GAST</name>
<keyword evidence="3 7" id="KW-0812">Transmembrane</keyword>
<dbReference type="GO" id="GO:0036376">
    <property type="term" value="P:sodium ion export across plasma membrane"/>
    <property type="evidence" value="ECO:0007669"/>
    <property type="project" value="TreeGrafter"/>
</dbReference>
<proteinExistence type="inferred from homology"/>
<keyword evidence="4" id="KW-0735">Signal-anchor</keyword>
<comment type="similarity">
    <text evidence="2">Belongs to the X(+)/potassium ATPases subunit beta family.</text>
</comment>
<organism evidence="8 9">
    <name type="scientific">Elysia crispata</name>
    <name type="common">lettuce slug</name>
    <dbReference type="NCBI Taxonomy" id="231223"/>
    <lineage>
        <taxon>Eukaryota</taxon>
        <taxon>Metazoa</taxon>
        <taxon>Spiralia</taxon>
        <taxon>Lophotrochozoa</taxon>
        <taxon>Mollusca</taxon>
        <taxon>Gastropoda</taxon>
        <taxon>Heterobranchia</taxon>
        <taxon>Euthyneura</taxon>
        <taxon>Panpulmonata</taxon>
        <taxon>Sacoglossa</taxon>
        <taxon>Placobranchoidea</taxon>
        <taxon>Plakobranchidae</taxon>
        <taxon>Elysia</taxon>
    </lineage>
</organism>
<dbReference type="Proteomes" id="UP001283361">
    <property type="component" value="Unassembled WGS sequence"/>
</dbReference>
<dbReference type="GO" id="GO:0001671">
    <property type="term" value="F:ATPase activator activity"/>
    <property type="evidence" value="ECO:0007669"/>
    <property type="project" value="TreeGrafter"/>
</dbReference>
<dbReference type="InterPro" id="IPR000402">
    <property type="entry name" value="Na/K_ATPase_sub_beta"/>
</dbReference>
<dbReference type="InterPro" id="IPR038702">
    <property type="entry name" value="Na/K_ATPase_sub_beta_sf"/>
</dbReference>
<evidence type="ECO:0000256" key="1">
    <source>
        <dbReference type="ARBA" id="ARBA00004606"/>
    </source>
</evidence>
<dbReference type="GO" id="GO:1990573">
    <property type="term" value="P:potassium ion import across plasma membrane"/>
    <property type="evidence" value="ECO:0007669"/>
    <property type="project" value="TreeGrafter"/>
</dbReference>
<dbReference type="GO" id="GO:0030007">
    <property type="term" value="P:intracellular potassium ion homeostasis"/>
    <property type="evidence" value="ECO:0007669"/>
    <property type="project" value="TreeGrafter"/>
</dbReference>
<evidence type="ECO:0000256" key="7">
    <source>
        <dbReference type="SAM" id="Phobius"/>
    </source>
</evidence>
<dbReference type="PANTHER" id="PTHR11523">
    <property type="entry name" value="SODIUM/POTASSIUM-DEPENDENT ATPASE BETA SUBUNIT"/>
    <property type="match status" value="1"/>
</dbReference>
<dbReference type="PANTHER" id="PTHR11523:SF28">
    <property type="entry name" value="NA_K-ATPASE BETA SUBUNIT ISOFORM 4-RELATED"/>
    <property type="match status" value="1"/>
</dbReference>
<evidence type="ECO:0000313" key="8">
    <source>
        <dbReference type="EMBL" id="KAK3798061.1"/>
    </source>
</evidence>
<evidence type="ECO:0000256" key="3">
    <source>
        <dbReference type="ARBA" id="ARBA00022692"/>
    </source>
</evidence>
<evidence type="ECO:0000256" key="5">
    <source>
        <dbReference type="ARBA" id="ARBA00022989"/>
    </source>
</evidence>
<evidence type="ECO:0000256" key="4">
    <source>
        <dbReference type="ARBA" id="ARBA00022968"/>
    </source>
</evidence>
<dbReference type="AlphaFoldDB" id="A0AAE1E8E1"/>
<dbReference type="Gene3D" id="2.60.40.1660">
    <property type="entry name" value="Na, k-atpase alpha subunit"/>
    <property type="match status" value="1"/>
</dbReference>
<gene>
    <name evidence="8" type="ORF">RRG08_034621</name>
</gene>
<dbReference type="EMBL" id="JAWDGP010000724">
    <property type="protein sequence ID" value="KAK3798061.1"/>
    <property type="molecule type" value="Genomic_DNA"/>
</dbReference>
<evidence type="ECO:0000256" key="2">
    <source>
        <dbReference type="ARBA" id="ARBA00005876"/>
    </source>
</evidence>
<dbReference type="GO" id="GO:0005890">
    <property type="term" value="C:sodium:potassium-exchanging ATPase complex"/>
    <property type="evidence" value="ECO:0007669"/>
    <property type="project" value="InterPro"/>
</dbReference>
<accession>A0AAE1E8E1</accession>
<evidence type="ECO:0000256" key="6">
    <source>
        <dbReference type="ARBA" id="ARBA00023136"/>
    </source>
</evidence>